<dbReference type="Proteomes" id="UP000015530">
    <property type="component" value="Unassembled WGS sequence"/>
</dbReference>
<organism evidence="1 2">
    <name type="scientific">Colletotrichum gloeosporioides (strain Cg-14)</name>
    <name type="common">Anthracnose fungus</name>
    <name type="synonym">Glomerella cingulata</name>
    <dbReference type="NCBI Taxonomy" id="1237896"/>
    <lineage>
        <taxon>Eukaryota</taxon>
        <taxon>Fungi</taxon>
        <taxon>Dikarya</taxon>
        <taxon>Ascomycota</taxon>
        <taxon>Pezizomycotina</taxon>
        <taxon>Sordariomycetes</taxon>
        <taxon>Hypocreomycetidae</taxon>
        <taxon>Glomerellales</taxon>
        <taxon>Glomerellaceae</taxon>
        <taxon>Colletotrichum</taxon>
        <taxon>Colletotrichum gloeosporioides species complex</taxon>
    </lineage>
</organism>
<dbReference type="AlphaFoldDB" id="T0LJ36"/>
<name>T0LJ36_COLGC</name>
<reference evidence="2" key="1">
    <citation type="journal article" date="2013" name="Mol. Plant Microbe Interact.">
        <title>Global aspects of pacC regulation of pathogenicity genes in Colletotrichum gloeosporioides as revealed by transcriptome analysis.</title>
        <authorList>
            <person name="Alkan N."/>
            <person name="Meng X."/>
            <person name="Friedlander G."/>
            <person name="Reuveni E."/>
            <person name="Sukno S."/>
            <person name="Sherman A."/>
            <person name="Thon M."/>
            <person name="Fluhr R."/>
            <person name="Prusky D."/>
        </authorList>
    </citation>
    <scope>NUCLEOTIDE SEQUENCE [LARGE SCALE GENOMIC DNA]</scope>
    <source>
        <strain evidence="2">Cg-14</strain>
    </source>
</reference>
<evidence type="ECO:0000313" key="1">
    <source>
        <dbReference type="EMBL" id="EQB48160.1"/>
    </source>
</evidence>
<dbReference type="EMBL" id="AMYD01002707">
    <property type="protein sequence ID" value="EQB48160.1"/>
    <property type="molecule type" value="Genomic_DNA"/>
</dbReference>
<comment type="caution">
    <text evidence="1">The sequence shown here is derived from an EMBL/GenBank/DDBJ whole genome shotgun (WGS) entry which is preliminary data.</text>
</comment>
<proteinExistence type="predicted"/>
<evidence type="ECO:0000313" key="2">
    <source>
        <dbReference type="Proteomes" id="UP000015530"/>
    </source>
</evidence>
<dbReference type="HOGENOM" id="CLU_3421347_0_0_1"/>
<accession>T0LJ36</accession>
<gene>
    <name evidence="1" type="ORF">CGLO_12632</name>
</gene>
<protein>
    <submittedName>
        <fullName evidence="1">Uncharacterized protein</fullName>
    </submittedName>
</protein>
<sequence>MLTFTPAARAEIHSITDGSILFLL</sequence>